<feature type="domain" description="Glycosyltransferase 2-like" evidence="5">
    <location>
        <begin position="10"/>
        <end position="179"/>
    </location>
</feature>
<feature type="transmembrane region" description="Helical" evidence="4">
    <location>
        <begin position="251"/>
        <end position="270"/>
    </location>
</feature>
<protein>
    <recommendedName>
        <fullName evidence="5">Glycosyltransferase 2-like domain-containing protein</fullName>
    </recommendedName>
</protein>
<name>A0A381U0Z2_9ZZZZ</name>
<evidence type="ECO:0000256" key="4">
    <source>
        <dbReference type="SAM" id="Phobius"/>
    </source>
</evidence>
<keyword evidence="3" id="KW-0808">Transferase</keyword>
<dbReference type="SUPFAM" id="SSF53448">
    <property type="entry name" value="Nucleotide-diphospho-sugar transferases"/>
    <property type="match status" value="1"/>
</dbReference>
<evidence type="ECO:0000259" key="5">
    <source>
        <dbReference type="Pfam" id="PF00535"/>
    </source>
</evidence>
<dbReference type="CDD" id="cd04186">
    <property type="entry name" value="GT_2_like_c"/>
    <property type="match status" value="1"/>
</dbReference>
<evidence type="ECO:0000256" key="2">
    <source>
        <dbReference type="ARBA" id="ARBA00022676"/>
    </source>
</evidence>
<gene>
    <name evidence="6" type="ORF">METZ01_LOCUS73791</name>
</gene>
<comment type="similarity">
    <text evidence="1">Belongs to the glycosyltransferase 2 family.</text>
</comment>
<keyword evidence="4" id="KW-1133">Transmembrane helix</keyword>
<keyword evidence="2" id="KW-0328">Glycosyltransferase</keyword>
<dbReference type="PANTHER" id="PTHR43179:SF12">
    <property type="entry name" value="GALACTOFURANOSYLTRANSFERASE GLFT2"/>
    <property type="match status" value="1"/>
</dbReference>
<evidence type="ECO:0000256" key="1">
    <source>
        <dbReference type="ARBA" id="ARBA00006739"/>
    </source>
</evidence>
<dbReference type="Pfam" id="PF00535">
    <property type="entry name" value="Glycos_transf_2"/>
    <property type="match status" value="1"/>
</dbReference>
<proteinExistence type="inferred from homology"/>
<dbReference type="AlphaFoldDB" id="A0A381U0Z2"/>
<keyword evidence="4" id="KW-0472">Membrane</keyword>
<keyword evidence="4" id="KW-0812">Transmembrane</keyword>
<dbReference type="Gene3D" id="3.90.550.10">
    <property type="entry name" value="Spore Coat Polysaccharide Biosynthesis Protein SpsA, Chain A"/>
    <property type="match status" value="1"/>
</dbReference>
<evidence type="ECO:0000313" key="6">
    <source>
        <dbReference type="EMBL" id="SVA20937.1"/>
    </source>
</evidence>
<dbReference type="GO" id="GO:0016757">
    <property type="term" value="F:glycosyltransferase activity"/>
    <property type="evidence" value="ECO:0007669"/>
    <property type="project" value="UniProtKB-KW"/>
</dbReference>
<reference evidence="6" key="1">
    <citation type="submission" date="2018-05" db="EMBL/GenBank/DDBJ databases">
        <authorList>
            <person name="Lanie J.A."/>
            <person name="Ng W.-L."/>
            <person name="Kazmierczak K.M."/>
            <person name="Andrzejewski T.M."/>
            <person name="Davidsen T.M."/>
            <person name="Wayne K.J."/>
            <person name="Tettelin H."/>
            <person name="Glass J.I."/>
            <person name="Rusch D."/>
            <person name="Podicherti R."/>
            <person name="Tsui H.-C.T."/>
            <person name="Winkler M.E."/>
        </authorList>
    </citation>
    <scope>NUCLEOTIDE SEQUENCE</scope>
</reference>
<evidence type="ECO:0000256" key="3">
    <source>
        <dbReference type="ARBA" id="ARBA00022679"/>
    </source>
</evidence>
<organism evidence="6">
    <name type="scientific">marine metagenome</name>
    <dbReference type="NCBI Taxonomy" id="408172"/>
    <lineage>
        <taxon>unclassified sequences</taxon>
        <taxon>metagenomes</taxon>
        <taxon>ecological metagenomes</taxon>
    </lineage>
</organism>
<dbReference type="InterPro" id="IPR029044">
    <property type="entry name" value="Nucleotide-diphossugar_trans"/>
</dbReference>
<dbReference type="InterPro" id="IPR001173">
    <property type="entry name" value="Glyco_trans_2-like"/>
</dbReference>
<accession>A0A381U0Z2</accession>
<dbReference type="PANTHER" id="PTHR43179">
    <property type="entry name" value="RHAMNOSYLTRANSFERASE WBBL"/>
    <property type="match status" value="1"/>
</dbReference>
<dbReference type="EMBL" id="UINC01005376">
    <property type="protein sequence ID" value="SVA20937.1"/>
    <property type="molecule type" value="Genomic_DNA"/>
</dbReference>
<sequence length="348" mass="40525">MTENIQPLVSVIVLNFNAKEFLVNCIDSIFDSNYQNFEVILVDNASSDQTYQICKEKHPKINLIINEKNLGYCGGNNIGIKSAKGEFIIILNPDTVVDPNWITEFLKSYKQFGDAIYQPKFLSMDDHKMLLSSGQMINLFGFGFSRGKGTFEKKEGEKTHKIGYASGTCLFTSSSIMKKLDFFDNFLFAYHDDLDLCWRAAMIKIPSYYVSNSIVFHPREGYAFKWNSLKFFLMERNRIYCILTHYTRKTIFKMLPALILVDFGVFFFYLKKGMGGQKIKATFSVIKNLKKINQKYNQIQKTRKLSDKEIIKNFQDEIQVPGWILNKENNRFFNKFLKKLSQMTRKCI</sequence>